<gene>
    <name evidence="2" type="ORF">PPG34_12935</name>
</gene>
<accession>A0ABU3K9Y4</accession>
<feature type="region of interest" description="Disordered" evidence="1">
    <location>
        <begin position="1"/>
        <end position="34"/>
    </location>
</feature>
<evidence type="ECO:0000313" key="3">
    <source>
        <dbReference type="Proteomes" id="UP001250932"/>
    </source>
</evidence>
<dbReference type="EMBL" id="JAQOUE010000001">
    <property type="protein sequence ID" value="MDT7043259.1"/>
    <property type="molecule type" value="Genomic_DNA"/>
</dbReference>
<name>A0ABU3K9Y4_9BACT</name>
<evidence type="ECO:0000313" key="2">
    <source>
        <dbReference type="EMBL" id="MDT7043259.1"/>
    </source>
</evidence>
<comment type="caution">
    <text evidence="2">The sequence shown here is derived from an EMBL/GenBank/DDBJ whole genome shotgun (WGS) entry which is preliminary data.</text>
</comment>
<proteinExistence type="predicted"/>
<evidence type="ECO:0000256" key="1">
    <source>
        <dbReference type="SAM" id="MobiDB-lite"/>
    </source>
</evidence>
<reference evidence="2 3" key="1">
    <citation type="journal article" date="2023" name="ISME J.">
        <title>Cultivation and genomic characterization of novel and ubiquitous marine nitrite-oxidizing bacteria from the Nitrospirales.</title>
        <authorList>
            <person name="Mueller A.J."/>
            <person name="Daebeler A."/>
            <person name="Herbold C.W."/>
            <person name="Kirkegaard R.H."/>
            <person name="Daims H."/>
        </authorList>
    </citation>
    <scope>NUCLEOTIDE SEQUENCE [LARGE SCALE GENOMIC DNA]</scope>
    <source>
        <strain evidence="2 3">EB</strain>
    </source>
</reference>
<dbReference type="RefSeq" id="WP_313833795.1">
    <property type="nucleotide sequence ID" value="NZ_JAQOUE010000001.1"/>
</dbReference>
<organism evidence="2 3">
    <name type="scientific">Candidatus Nitronereus thalassa</name>
    <dbReference type="NCBI Taxonomy" id="3020898"/>
    <lineage>
        <taxon>Bacteria</taxon>
        <taxon>Pseudomonadati</taxon>
        <taxon>Nitrospirota</taxon>
        <taxon>Nitrospiria</taxon>
        <taxon>Nitrospirales</taxon>
        <taxon>Nitrospiraceae</taxon>
        <taxon>Candidatus Nitronereus</taxon>
    </lineage>
</organism>
<keyword evidence="3" id="KW-1185">Reference proteome</keyword>
<dbReference type="Proteomes" id="UP001250932">
    <property type="component" value="Unassembled WGS sequence"/>
</dbReference>
<feature type="compositionally biased region" description="Polar residues" evidence="1">
    <location>
        <begin position="14"/>
        <end position="25"/>
    </location>
</feature>
<sequence length="493" mass="54830">MAHPTAEGSMVHGTISSDQQVTTPPSLRAKPKPESKCASVSDLLSKSGFIENDQPLQWRVSPTPFLLSAKEVAFFDSLGTHLLRFYRSLNRLYLESVKGTQPAWVHEYLDQGKPPALLEFGRMKRFRDVLPDVIRPDVIPTEGGMAITELDSVPGGIGTTTVLSRVYGELGDSIVGGTQGIPEGFISMLRGRLGKSSGSGCVAIVVSDEAEDYRKEMAWLASLLQDEGMDVFCVHPRDVRFTEEALSIVTPSGEKPVSLIYRFYELFDLKNIPKSELFMYSAKKGRVEITPPYKPWMEEKLAFALLHHPILESFWAKSLGSDTFDVLHQLMPSTWILDPRPLPPSGIIPGLRMDDSAVSDWRQLDQATQKQRQFVIKPSGFSELAWGSRGVVIGHDIPQTEWASALEQGLRAFKTSPYILQEFHKGRQFNMTYYQEESQTMVSMSGRARLSPYYFVAGDKAPLGGILATVCPKDKKIIHGMRDAILVPCTTSV</sequence>
<protein>
    <submittedName>
        <fullName evidence="2">Uncharacterized protein</fullName>
    </submittedName>
</protein>